<reference evidence="1 2" key="1">
    <citation type="submission" date="2011-08" db="EMBL/GenBank/DDBJ databases">
        <authorList>
            <person name="Liu Z.J."/>
            <person name="Shi F.L."/>
            <person name="Lu J.Q."/>
            <person name="Li M."/>
            <person name="Wang Z.L."/>
        </authorList>
    </citation>
    <scope>NUCLEOTIDE SEQUENCE [LARGE SCALE GENOMIC DNA]</scope>
    <source>
        <strain evidence="1 2">USNM 41457</strain>
    </source>
</reference>
<dbReference type="Proteomes" id="UP000003163">
    <property type="component" value="Unassembled WGS sequence"/>
</dbReference>
<sequence>MLAFQIIILYLKNMRATFSAATINESTKTLSNKFEKEIEEKIKNSKFTKVQKTYDMKTKYLTSEEGIDCRFVTFQSNLQTPKNENCNISSSSTSSQQKIDNEIFENQSSQENFIDDLSIVDEIEMDVISNKHSNDSSVFSEHKRHIYPKDSEILTDSILNEHPSISVADFDAEFRKNYREAHDILCKNDKIVSEKSKCKMLSNEIVFSEKHNCLIDHNYYMLCESYDSTDKIQILMDSSENIREKKLAANIADCKMKYAVINPCDFDLDKYPNTKNDKKKRHVDHCYAKKLTNIIEEYTISTSKIGKARPNNKKNLKIKYNDKIDEKESETFISSLGEHLKPKKSKIDNLKKKEISKTSKKDNLFSKAMKTKVAKKGNLIQKKAIMPINYVSLRKNYDFKNSDSSILSKEIVKTVSKFRTKRSKNYIRNKQNKNIKK</sequence>
<dbReference type="VEuPathDB" id="MicrosporidiaDB:EDEG_02295"/>
<organism evidence="1 2">
    <name type="scientific">Edhazardia aedis (strain USNM 41457)</name>
    <name type="common">Microsporidian parasite</name>
    <dbReference type="NCBI Taxonomy" id="1003232"/>
    <lineage>
        <taxon>Eukaryota</taxon>
        <taxon>Fungi</taxon>
        <taxon>Fungi incertae sedis</taxon>
        <taxon>Microsporidia</taxon>
        <taxon>Edhazardia</taxon>
    </lineage>
</organism>
<gene>
    <name evidence="1" type="ORF">EDEG_02295</name>
</gene>
<evidence type="ECO:0000313" key="2">
    <source>
        <dbReference type="Proteomes" id="UP000003163"/>
    </source>
</evidence>
<evidence type="ECO:0000313" key="1">
    <source>
        <dbReference type="EMBL" id="EJW03363.1"/>
    </source>
</evidence>
<dbReference type="InParanoid" id="J8ZUK9"/>
<name>J8ZUK9_EDHAE</name>
<comment type="caution">
    <text evidence="1">The sequence shown here is derived from an EMBL/GenBank/DDBJ whole genome shotgun (WGS) entry which is preliminary data.</text>
</comment>
<protein>
    <submittedName>
        <fullName evidence="1">Uncharacterized protein</fullName>
    </submittedName>
</protein>
<proteinExistence type="predicted"/>
<dbReference type="AlphaFoldDB" id="J8ZUK9"/>
<dbReference type="HOGENOM" id="CLU_627034_0_0_1"/>
<dbReference type="EMBL" id="AFBI03000039">
    <property type="protein sequence ID" value="EJW03363.1"/>
    <property type="molecule type" value="Genomic_DNA"/>
</dbReference>
<reference evidence="2" key="2">
    <citation type="submission" date="2015-07" db="EMBL/GenBank/DDBJ databases">
        <title>Contrasting host-pathogen interactions and genome evolution in two generalist and specialist microsporidian pathogens of mosquitoes.</title>
        <authorList>
            <consortium name="The Broad Institute Genomics Platform"/>
            <consortium name="The Broad Institute Genome Sequencing Center for Infectious Disease"/>
            <person name="Cuomo C.A."/>
            <person name="Sanscrainte N.D."/>
            <person name="Goldberg J.M."/>
            <person name="Heiman D."/>
            <person name="Young S."/>
            <person name="Zeng Q."/>
            <person name="Becnel J.J."/>
            <person name="Birren B.W."/>
        </authorList>
    </citation>
    <scope>NUCLEOTIDE SEQUENCE [LARGE SCALE GENOMIC DNA]</scope>
    <source>
        <strain evidence="2">USNM 41457</strain>
    </source>
</reference>
<keyword evidence="2" id="KW-1185">Reference proteome</keyword>
<accession>J8ZUK9</accession>